<accession>A0A183TRK2</accession>
<sequence length="88" mass="9488">MQSARSHLDDDLVTSTVLFVSNLLRTMSSSSLTSTASPTLYNLDNFLRFCNPNDGLQVQLMIKAGSDSFASLIGDLCSQSGHISMLIS</sequence>
<proteinExistence type="predicted"/>
<evidence type="ECO:0000313" key="3">
    <source>
        <dbReference type="WBParaSite" id="SSLN_0001982401-mRNA-1"/>
    </source>
</evidence>
<reference evidence="1 2" key="2">
    <citation type="submission" date="2018-11" db="EMBL/GenBank/DDBJ databases">
        <authorList>
            <consortium name="Pathogen Informatics"/>
        </authorList>
    </citation>
    <scope>NUCLEOTIDE SEQUENCE [LARGE SCALE GENOMIC DNA]</scope>
    <source>
        <strain evidence="1 2">NST_G2</strain>
    </source>
</reference>
<protein>
    <submittedName>
        <fullName evidence="3">DUF913 domain-containing protein</fullName>
    </submittedName>
</protein>
<organism evidence="3">
    <name type="scientific">Schistocephalus solidus</name>
    <name type="common">Tapeworm</name>
    <dbReference type="NCBI Taxonomy" id="70667"/>
    <lineage>
        <taxon>Eukaryota</taxon>
        <taxon>Metazoa</taxon>
        <taxon>Spiralia</taxon>
        <taxon>Lophotrochozoa</taxon>
        <taxon>Platyhelminthes</taxon>
        <taxon>Cestoda</taxon>
        <taxon>Eucestoda</taxon>
        <taxon>Diphyllobothriidea</taxon>
        <taxon>Diphyllobothriidae</taxon>
        <taxon>Schistocephalus</taxon>
    </lineage>
</organism>
<dbReference type="WBParaSite" id="SSLN_0001982401-mRNA-1">
    <property type="protein sequence ID" value="SSLN_0001982401-mRNA-1"/>
    <property type="gene ID" value="SSLN_0001982401"/>
</dbReference>
<dbReference type="EMBL" id="UYSU01046282">
    <property type="protein sequence ID" value="VDM05486.1"/>
    <property type="molecule type" value="Genomic_DNA"/>
</dbReference>
<reference evidence="3" key="1">
    <citation type="submission" date="2016-06" db="UniProtKB">
        <authorList>
            <consortium name="WormBaseParasite"/>
        </authorList>
    </citation>
    <scope>IDENTIFICATION</scope>
</reference>
<evidence type="ECO:0000313" key="2">
    <source>
        <dbReference type="Proteomes" id="UP000275846"/>
    </source>
</evidence>
<dbReference type="Proteomes" id="UP000275846">
    <property type="component" value="Unassembled WGS sequence"/>
</dbReference>
<keyword evidence="2" id="KW-1185">Reference proteome</keyword>
<dbReference type="AlphaFoldDB" id="A0A183TRK2"/>
<evidence type="ECO:0000313" key="1">
    <source>
        <dbReference type="EMBL" id="VDM05486.1"/>
    </source>
</evidence>
<gene>
    <name evidence="1" type="ORF">SSLN_LOCUS19100</name>
</gene>
<name>A0A183TRK2_SCHSO</name>